<gene>
    <name evidence="1" type="ORF">MUK42_32311</name>
</gene>
<organism evidence="1 2">
    <name type="scientific">Musa troglodytarum</name>
    <name type="common">fe'i banana</name>
    <dbReference type="NCBI Taxonomy" id="320322"/>
    <lineage>
        <taxon>Eukaryota</taxon>
        <taxon>Viridiplantae</taxon>
        <taxon>Streptophyta</taxon>
        <taxon>Embryophyta</taxon>
        <taxon>Tracheophyta</taxon>
        <taxon>Spermatophyta</taxon>
        <taxon>Magnoliopsida</taxon>
        <taxon>Liliopsida</taxon>
        <taxon>Zingiberales</taxon>
        <taxon>Musaceae</taxon>
        <taxon>Musa</taxon>
    </lineage>
</organism>
<protein>
    <submittedName>
        <fullName evidence="1">Uncharacterized protein</fullName>
    </submittedName>
</protein>
<sequence>MTAIKFAQGQCLINFLCSISKIQNISHSQLIRPREVE</sequence>
<dbReference type="Proteomes" id="UP001055439">
    <property type="component" value="Chromosome 2"/>
</dbReference>
<accession>A0A9E7F8P6</accession>
<proteinExistence type="predicted"/>
<dbReference type="AlphaFoldDB" id="A0A9E7F8P6"/>
<reference evidence="1" key="1">
    <citation type="submission" date="2022-05" db="EMBL/GenBank/DDBJ databases">
        <title>The Musa troglodytarum L. genome provides insights into the mechanism of non-climacteric behaviour and enrichment of carotenoids.</title>
        <authorList>
            <person name="Wang J."/>
        </authorList>
    </citation>
    <scope>NUCLEOTIDE SEQUENCE</scope>
    <source>
        <tissue evidence="1">Leaf</tissue>
    </source>
</reference>
<evidence type="ECO:0000313" key="1">
    <source>
        <dbReference type="EMBL" id="URD90710.1"/>
    </source>
</evidence>
<name>A0A9E7F8P6_9LILI</name>
<evidence type="ECO:0000313" key="2">
    <source>
        <dbReference type="Proteomes" id="UP001055439"/>
    </source>
</evidence>
<dbReference type="EMBL" id="CP097504">
    <property type="protein sequence ID" value="URD90710.1"/>
    <property type="molecule type" value="Genomic_DNA"/>
</dbReference>
<keyword evidence="2" id="KW-1185">Reference proteome</keyword>